<feature type="transmembrane region" description="Helical" evidence="1">
    <location>
        <begin position="105"/>
        <end position="125"/>
    </location>
</feature>
<evidence type="ECO:0000313" key="3">
    <source>
        <dbReference type="EMBL" id="SUP61881.1"/>
    </source>
</evidence>
<keyword evidence="1" id="KW-0472">Membrane</keyword>
<dbReference type="GO" id="GO:0080120">
    <property type="term" value="P:CAAX-box protein maturation"/>
    <property type="evidence" value="ECO:0007669"/>
    <property type="project" value="UniProtKB-ARBA"/>
</dbReference>
<dbReference type="InterPro" id="IPR003675">
    <property type="entry name" value="Rce1/LyrA-like_dom"/>
</dbReference>
<evidence type="ECO:0000259" key="2">
    <source>
        <dbReference type="Pfam" id="PF02517"/>
    </source>
</evidence>
<protein>
    <submittedName>
        <fullName evidence="3">Abortive infection protein</fullName>
    </submittedName>
</protein>
<reference evidence="3 4" key="1">
    <citation type="submission" date="2018-06" db="EMBL/GenBank/DDBJ databases">
        <authorList>
            <consortium name="Pathogen Informatics"/>
            <person name="Doyle S."/>
        </authorList>
    </citation>
    <scope>NUCLEOTIDE SEQUENCE [LARGE SCALE GENOMIC DNA]</scope>
    <source>
        <strain evidence="3 4">NCTC7807</strain>
    </source>
</reference>
<evidence type="ECO:0000256" key="1">
    <source>
        <dbReference type="SAM" id="Phobius"/>
    </source>
</evidence>
<dbReference type="Proteomes" id="UP000254150">
    <property type="component" value="Unassembled WGS sequence"/>
</dbReference>
<dbReference type="EMBL" id="UHID01000008">
    <property type="protein sequence ID" value="SUP61881.1"/>
    <property type="molecule type" value="Genomic_DNA"/>
</dbReference>
<dbReference type="PANTHER" id="PTHR39430:SF1">
    <property type="entry name" value="PROTEASE"/>
    <property type="match status" value="1"/>
</dbReference>
<feature type="transmembrane region" description="Helical" evidence="1">
    <location>
        <begin position="223"/>
        <end position="240"/>
    </location>
</feature>
<feature type="transmembrane region" description="Helical" evidence="1">
    <location>
        <begin position="191"/>
        <end position="211"/>
    </location>
</feature>
<accession>A0A380P9H9</accession>
<dbReference type="PANTHER" id="PTHR39430">
    <property type="entry name" value="MEMBRANE-ASSOCIATED PROTEASE-RELATED"/>
    <property type="match status" value="1"/>
</dbReference>
<keyword evidence="1" id="KW-1133">Transmembrane helix</keyword>
<feature type="transmembrane region" description="Helical" evidence="1">
    <location>
        <begin position="60"/>
        <end position="84"/>
    </location>
</feature>
<name>A0A380P9H9_STRGR</name>
<dbReference type="AlphaFoldDB" id="A0A380P9H9"/>
<feature type="transmembrane region" description="Helical" evidence="1">
    <location>
        <begin position="165"/>
        <end position="185"/>
    </location>
</feature>
<sequence>MSPWGAPPVQWLKRQFSQAPFVSTRRVWPTGVRLAVLVVLFLLVTGLAAGMRSVAGDNPVLSLTFGVAAAVIALAVYAAAVRFLEQRPVSELDTAGAVPTLRRGALVGLGLFTATLALIALSGGYGTRGGVSVGGAFTVLGMMVGVAVVEEILFRGIVFRLVEQLTGTLGALAVSGVLFGALHLVNSGATVWGALAIAVEAGLMLGAAYAATRTLWLPIGLHLGWNFAVSGVFGVTVSGNQDMPAGLFHSVLSGPAAITGGDFGPEASVFAILVCAVPAVVFLRSAKRRGRLHSRGRLRSEETRTVS</sequence>
<dbReference type="RefSeq" id="WP_100457152.1">
    <property type="nucleotide sequence ID" value="NZ_UHID01000008.1"/>
</dbReference>
<organism evidence="3 4">
    <name type="scientific">Streptomyces griseus</name>
    <dbReference type="NCBI Taxonomy" id="1911"/>
    <lineage>
        <taxon>Bacteria</taxon>
        <taxon>Bacillati</taxon>
        <taxon>Actinomycetota</taxon>
        <taxon>Actinomycetes</taxon>
        <taxon>Kitasatosporales</taxon>
        <taxon>Streptomycetaceae</taxon>
        <taxon>Streptomyces</taxon>
    </lineage>
</organism>
<dbReference type="GO" id="GO:0004175">
    <property type="term" value="F:endopeptidase activity"/>
    <property type="evidence" value="ECO:0007669"/>
    <property type="project" value="UniProtKB-ARBA"/>
</dbReference>
<feature type="transmembrane region" description="Helical" evidence="1">
    <location>
        <begin position="267"/>
        <end position="286"/>
    </location>
</feature>
<keyword evidence="1" id="KW-0812">Transmembrane</keyword>
<feature type="transmembrane region" description="Helical" evidence="1">
    <location>
        <begin position="34"/>
        <end position="54"/>
    </location>
</feature>
<gene>
    <name evidence="3" type="ORF">NCTC7807_05039</name>
</gene>
<evidence type="ECO:0000313" key="4">
    <source>
        <dbReference type="Proteomes" id="UP000254150"/>
    </source>
</evidence>
<feature type="domain" description="CAAX prenyl protease 2/Lysostaphin resistance protein A-like" evidence="2">
    <location>
        <begin position="136"/>
        <end position="227"/>
    </location>
</feature>
<dbReference type="Pfam" id="PF02517">
    <property type="entry name" value="Rce1-like"/>
    <property type="match status" value="1"/>
</dbReference>
<feature type="transmembrane region" description="Helical" evidence="1">
    <location>
        <begin position="131"/>
        <end position="153"/>
    </location>
</feature>
<proteinExistence type="predicted"/>